<evidence type="ECO:0000256" key="4">
    <source>
        <dbReference type="RuleBase" id="RU000461"/>
    </source>
</evidence>
<dbReference type="InterPro" id="IPR002401">
    <property type="entry name" value="Cyt_P450_E_grp-I"/>
</dbReference>
<proteinExistence type="inferred from homology"/>
<dbReference type="PANTHER" id="PTHR24301">
    <property type="entry name" value="THROMBOXANE-A SYNTHASE"/>
    <property type="match status" value="1"/>
</dbReference>
<dbReference type="GO" id="GO:0020037">
    <property type="term" value="F:heme binding"/>
    <property type="evidence" value="ECO:0007669"/>
    <property type="project" value="InterPro"/>
</dbReference>
<keyword evidence="6" id="KW-1185">Reference proteome</keyword>
<feature type="binding site" description="axial binding residue" evidence="3">
    <location>
        <position position="370"/>
    </location>
    <ligand>
        <name>heme</name>
        <dbReference type="ChEBI" id="CHEBI:30413"/>
    </ligand>
    <ligandPart>
        <name>Fe</name>
        <dbReference type="ChEBI" id="CHEBI:18248"/>
    </ligandPart>
</feature>
<dbReference type="PRINTS" id="PR00463">
    <property type="entry name" value="EP450I"/>
</dbReference>
<dbReference type="InterPro" id="IPR036396">
    <property type="entry name" value="Cyt_P450_sf"/>
</dbReference>
<gene>
    <name evidence="5" type="ORF">C2G38_2067512</name>
</gene>
<protein>
    <submittedName>
        <fullName evidence="5">Cytochrome P450</fullName>
    </submittedName>
</protein>
<keyword evidence="1 3" id="KW-0479">Metal-binding</keyword>
<organism evidence="5 6">
    <name type="scientific">Gigaspora rosea</name>
    <dbReference type="NCBI Taxonomy" id="44941"/>
    <lineage>
        <taxon>Eukaryota</taxon>
        <taxon>Fungi</taxon>
        <taxon>Fungi incertae sedis</taxon>
        <taxon>Mucoromycota</taxon>
        <taxon>Glomeromycotina</taxon>
        <taxon>Glomeromycetes</taxon>
        <taxon>Diversisporales</taxon>
        <taxon>Gigasporaceae</taxon>
        <taxon>Gigaspora</taxon>
    </lineage>
</organism>
<comment type="cofactor">
    <cofactor evidence="3">
        <name>heme</name>
        <dbReference type="ChEBI" id="CHEBI:30413"/>
    </cofactor>
</comment>
<keyword evidence="2 3" id="KW-0408">Iron</keyword>
<evidence type="ECO:0000256" key="1">
    <source>
        <dbReference type="ARBA" id="ARBA00022723"/>
    </source>
</evidence>
<reference evidence="5 6" key="1">
    <citation type="submission" date="2018-06" db="EMBL/GenBank/DDBJ databases">
        <title>Comparative genomics reveals the genomic features of Rhizophagus irregularis, R. cerebriforme, R. diaphanum and Gigaspora rosea, and their symbiotic lifestyle signature.</title>
        <authorList>
            <person name="Morin E."/>
            <person name="San Clemente H."/>
            <person name="Chen E.C.H."/>
            <person name="De La Providencia I."/>
            <person name="Hainaut M."/>
            <person name="Kuo A."/>
            <person name="Kohler A."/>
            <person name="Murat C."/>
            <person name="Tang N."/>
            <person name="Roy S."/>
            <person name="Loubradou J."/>
            <person name="Henrissat B."/>
            <person name="Grigoriev I.V."/>
            <person name="Corradi N."/>
            <person name="Roux C."/>
            <person name="Martin F.M."/>
        </authorList>
    </citation>
    <scope>NUCLEOTIDE SEQUENCE [LARGE SCALE GENOMIC DNA]</scope>
    <source>
        <strain evidence="5 6">DAOM 194757</strain>
    </source>
</reference>
<evidence type="ECO:0000256" key="3">
    <source>
        <dbReference type="PIRSR" id="PIRSR602401-1"/>
    </source>
</evidence>
<dbReference type="Proteomes" id="UP000266673">
    <property type="component" value="Unassembled WGS sequence"/>
</dbReference>
<dbReference type="AlphaFoldDB" id="A0A397VUG6"/>
<dbReference type="OrthoDB" id="1470350at2759"/>
<accession>A0A397VUG6</accession>
<dbReference type="PROSITE" id="PS00086">
    <property type="entry name" value="CYTOCHROME_P450"/>
    <property type="match status" value="1"/>
</dbReference>
<keyword evidence="4" id="KW-0503">Monooxygenase</keyword>
<keyword evidence="3 4" id="KW-0349">Heme</keyword>
<dbReference type="Pfam" id="PF00067">
    <property type="entry name" value="p450"/>
    <property type="match status" value="1"/>
</dbReference>
<dbReference type="PANTHER" id="PTHR24301:SF2">
    <property type="entry name" value="THROMBOXANE-A SYNTHASE"/>
    <property type="match status" value="1"/>
</dbReference>
<dbReference type="GO" id="GO:0005506">
    <property type="term" value="F:iron ion binding"/>
    <property type="evidence" value="ECO:0007669"/>
    <property type="project" value="InterPro"/>
</dbReference>
<dbReference type="InterPro" id="IPR001128">
    <property type="entry name" value="Cyt_P450"/>
</dbReference>
<name>A0A397VUG6_9GLOM</name>
<dbReference type="GO" id="GO:0004497">
    <property type="term" value="F:monooxygenase activity"/>
    <property type="evidence" value="ECO:0007669"/>
    <property type="project" value="UniProtKB-KW"/>
</dbReference>
<evidence type="ECO:0000313" key="5">
    <source>
        <dbReference type="EMBL" id="RIB25401.1"/>
    </source>
</evidence>
<evidence type="ECO:0000256" key="2">
    <source>
        <dbReference type="ARBA" id="ARBA00023004"/>
    </source>
</evidence>
<comment type="caution">
    <text evidence="5">The sequence shown here is derived from an EMBL/GenBank/DDBJ whole genome shotgun (WGS) entry which is preliminary data.</text>
</comment>
<comment type="similarity">
    <text evidence="4">Belongs to the cytochrome P450 family.</text>
</comment>
<sequence length="424" mass="48680">MSSKCLNKFPYSEGLVEIGLYGHGVGGNEDYKSWKYNKQFFNQALLVTKFMDNAIKSTNKLFEELRGYWQSLGKQNASNHNNDNDNWILETDFSAWFHAFANDIISIIATGGRTYSIASYYNTQCTIKSEHPDALVEDGNNFVKSIIQHLEGIMFFMLVGPFWRHYVPIRRNEIEEMPVGTEMRTDMLTSLIIANTEKDTTNIKTVDDETFEPMIDEEIRSNLLEAFGGGTDSTANSICYIVYYLCKYPNVKQKMISEIDSIFSNKSYLTSDDLSKLKYCEAIIKETSRIMPIANFVTRYMTEESEVAGYKWAAGTLFHLNVVGIHSHPEVWPNPEVFDPDRFYNVDHGDDKQLENKYSLIIFGGGPRICPGRKLAMNELLLLMASIYRYYNVELMDMHKPLKIVATLVNNVQEMKVRISPRIN</sequence>
<evidence type="ECO:0000313" key="6">
    <source>
        <dbReference type="Proteomes" id="UP000266673"/>
    </source>
</evidence>
<dbReference type="Gene3D" id="1.10.630.10">
    <property type="entry name" value="Cytochrome P450"/>
    <property type="match status" value="1"/>
</dbReference>
<dbReference type="PRINTS" id="PR00385">
    <property type="entry name" value="P450"/>
</dbReference>
<dbReference type="EMBL" id="QKWP01000176">
    <property type="protein sequence ID" value="RIB25401.1"/>
    <property type="molecule type" value="Genomic_DNA"/>
</dbReference>
<dbReference type="GO" id="GO:0016705">
    <property type="term" value="F:oxidoreductase activity, acting on paired donors, with incorporation or reduction of molecular oxygen"/>
    <property type="evidence" value="ECO:0007669"/>
    <property type="project" value="InterPro"/>
</dbReference>
<dbReference type="SUPFAM" id="SSF48264">
    <property type="entry name" value="Cytochrome P450"/>
    <property type="match status" value="1"/>
</dbReference>
<dbReference type="STRING" id="44941.A0A397VUG6"/>
<dbReference type="InterPro" id="IPR017972">
    <property type="entry name" value="Cyt_P450_CS"/>
</dbReference>
<keyword evidence="4" id="KW-0560">Oxidoreductase</keyword>